<dbReference type="Proteomes" id="UP001054945">
    <property type="component" value="Unassembled WGS sequence"/>
</dbReference>
<keyword evidence="2" id="KW-0677">Repeat</keyword>
<gene>
    <name evidence="4" type="ORF">CEXT_462221</name>
</gene>
<dbReference type="PANTHER" id="PTHR46358:SF1">
    <property type="entry name" value="TONSOKU-LIKE PROTEIN"/>
    <property type="match status" value="1"/>
</dbReference>
<keyword evidence="3" id="KW-0539">Nucleus</keyword>
<dbReference type="GO" id="GO:0000724">
    <property type="term" value="P:double-strand break repair via homologous recombination"/>
    <property type="evidence" value="ECO:0007669"/>
    <property type="project" value="TreeGrafter"/>
</dbReference>
<evidence type="ECO:0008006" key="6">
    <source>
        <dbReference type="Google" id="ProtNLM"/>
    </source>
</evidence>
<evidence type="ECO:0000313" key="5">
    <source>
        <dbReference type="Proteomes" id="UP001054945"/>
    </source>
</evidence>
<evidence type="ECO:0000256" key="3">
    <source>
        <dbReference type="ARBA" id="ARBA00023242"/>
    </source>
</evidence>
<evidence type="ECO:0000256" key="1">
    <source>
        <dbReference type="ARBA" id="ARBA00004123"/>
    </source>
</evidence>
<comment type="subcellular location">
    <subcellularLocation>
        <location evidence="1">Nucleus</location>
    </subcellularLocation>
</comment>
<protein>
    <recommendedName>
        <fullName evidence="6">Tetratricopeptide repeat protein</fullName>
    </recommendedName>
</protein>
<evidence type="ECO:0000256" key="2">
    <source>
        <dbReference type="ARBA" id="ARBA00022737"/>
    </source>
</evidence>
<dbReference type="Gene3D" id="1.25.40.10">
    <property type="entry name" value="Tetratricopeptide repeat domain"/>
    <property type="match status" value="1"/>
</dbReference>
<organism evidence="4 5">
    <name type="scientific">Caerostris extrusa</name>
    <name type="common">Bark spider</name>
    <name type="synonym">Caerostris bankana</name>
    <dbReference type="NCBI Taxonomy" id="172846"/>
    <lineage>
        <taxon>Eukaryota</taxon>
        <taxon>Metazoa</taxon>
        <taxon>Ecdysozoa</taxon>
        <taxon>Arthropoda</taxon>
        <taxon>Chelicerata</taxon>
        <taxon>Arachnida</taxon>
        <taxon>Araneae</taxon>
        <taxon>Araneomorphae</taxon>
        <taxon>Entelegynae</taxon>
        <taxon>Araneoidea</taxon>
        <taxon>Araneidae</taxon>
        <taxon>Caerostris</taxon>
    </lineage>
</organism>
<dbReference type="GO" id="GO:0043596">
    <property type="term" value="C:nuclear replication fork"/>
    <property type="evidence" value="ECO:0007669"/>
    <property type="project" value="TreeGrafter"/>
</dbReference>
<evidence type="ECO:0000313" key="4">
    <source>
        <dbReference type="EMBL" id="GIX92805.1"/>
    </source>
</evidence>
<dbReference type="AlphaFoldDB" id="A0AAV4P894"/>
<comment type="caution">
    <text evidence="4">The sequence shown here is derived from an EMBL/GenBank/DDBJ whole genome shotgun (WGS) entry which is preliminary data.</text>
</comment>
<reference evidence="4 5" key="1">
    <citation type="submission" date="2021-06" db="EMBL/GenBank/DDBJ databases">
        <title>Caerostris extrusa draft genome.</title>
        <authorList>
            <person name="Kono N."/>
            <person name="Arakawa K."/>
        </authorList>
    </citation>
    <scope>NUCLEOTIDE SEQUENCE [LARGE SCALE GENOMIC DNA]</scope>
</reference>
<dbReference type="InterPro" id="IPR052311">
    <property type="entry name" value="MMS22L-TONSL_complex_comp"/>
</dbReference>
<sequence length="165" mass="18783">MVDYTGDTASKSESPLVLKSAFIAVDSENRETSVSYIGNRVEKEAAIAANYIGSELFRLTHYTEALKFHREELSYNEMIPDELGIAIANRKLGECYTELGQYEKALSHIKIFLDITASLKNKIENQRAWATLGRTFYLKYVQEQETNENNNSCNETLNKKQSNLI</sequence>
<accession>A0AAV4P894</accession>
<dbReference type="GO" id="GO:0031297">
    <property type="term" value="P:replication fork processing"/>
    <property type="evidence" value="ECO:0007669"/>
    <property type="project" value="TreeGrafter"/>
</dbReference>
<proteinExistence type="predicted"/>
<name>A0AAV4P894_CAEEX</name>
<dbReference type="InterPro" id="IPR011990">
    <property type="entry name" value="TPR-like_helical_dom_sf"/>
</dbReference>
<dbReference type="SUPFAM" id="SSF48452">
    <property type="entry name" value="TPR-like"/>
    <property type="match status" value="1"/>
</dbReference>
<dbReference type="PANTHER" id="PTHR46358">
    <property type="entry name" value="TONSOKU-LIKE PROTEIN"/>
    <property type="match status" value="1"/>
</dbReference>
<dbReference type="EMBL" id="BPLR01021718">
    <property type="protein sequence ID" value="GIX92805.1"/>
    <property type="molecule type" value="Genomic_DNA"/>
</dbReference>
<keyword evidence="5" id="KW-1185">Reference proteome</keyword>